<evidence type="ECO:0000313" key="3">
    <source>
        <dbReference type="Proteomes" id="UP000821866"/>
    </source>
</evidence>
<dbReference type="VEuPathDB" id="VectorBase:LOC119169517"/>
<comment type="caution">
    <text evidence="2">The sequence shown here is derived from an EMBL/GenBank/DDBJ whole genome shotgun (WGS) entry which is preliminary data.</text>
</comment>
<feature type="transmembrane region" description="Helical" evidence="1">
    <location>
        <begin position="208"/>
        <end position="226"/>
    </location>
</feature>
<accession>A0A9J6DU24</accession>
<proteinExistence type="predicted"/>
<dbReference type="Proteomes" id="UP000821866">
    <property type="component" value="Unassembled WGS sequence"/>
</dbReference>
<sequence length="312" mass="35540">MPMKPPFLDVPRYRNGFFFALSLAFCLPLVWRISEMTNEMELGLKQPRYAWLAFRAGNTDDDSQDATDKPARYKAVSLDFLDVPYVQHVDVTLLLVNFLIFHVSHTTLAVLVACVVPVGRWAMLLGFGVYFILPICDADNFSFLSEVPMSDYLVEDRLSKLRKCVYPNYAMSTVMKIICIFADFELDAGWNVVDKFAQGCDSVTILEVWAVMGLVILGAVVLIWYLSHVLPWTNASPDRLYFPLLPSYWCPRPYVINLATKGEPLNADRFEALPQTPAVVECKNLVKRMLCPHWCSVVVVIERHTLSRFRAP</sequence>
<keyword evidence="3" id="KW-1185">Reference proteome</keyword>
<dbReference type="EMBL" id="JABSTU010000007">
    <property type="protein sequence ID" value="KAH8025619.1"/>
    <property type="molecule type" value="Genomic_DNA"/>
</dbReference>
<keyword evidence="1" id="KW-0472">Membrane</keyword>
<evidence type="ECO:0000313" key="2">
    <source>
        <dbReference type="EMBL" id="KAH8025619.1"/>
    </source>
</evidence>
<name>A0A9J6DU24_RHIMP</name>
<reference evidence="2" key="1">
    <citation type="journal article" date="2020" name="Cell">
        <title>Large-Scale Comparative Analyses of Tick Genomes Elucidate Their Genetic Diversity and Vector Capacities.</title>
        <authorList>
            <consortium name="Tick Genome and Microbiome Consortium (TIGMIC)"/>
            <person name="Jia N."/>
            <person name="Wang J."/>
            <person name="Shi W."/>
            <person name="Du L."/>
            <person name="Sun Y."/>
            <person name="Zhan W."/>
            <person name="Jiang J.F."/>
            <person name="Wang Q."/>
            <person name="Zhang B."/>
            <person name="Ji P."/>
            <person name="Bell-Sakyi L."/>
            <person name="Cui X.M."/>
            <person name="Yuan T.T."/>
            <person name="Jiang B.G."/>
            <person name="Yang W.F."/>
            <person name="Lam T.T."/>
            <person name="Chang Q.C."/>
            <person name="Ding S.J."/>
            <person name="Wang X.J."/>
            <person name="Zhu J.G."/>
            <person name="Ruan X.D."/>
            <person name="Zhao L."/>
            <person name="Wei J.T."/>
            <person name="Ye R.Z."/>
            <person name="Que T.C."/>
            <person name="Du C.H."/>
            <person name="Zhou Y.H."/>
            <person name="Cheng J.X."/>
            <person name="Dai P.F."/>
            <person name="Guo W.B."/>
            <person name="Han X.H."/>
            <person name="Huang E.J."/>
            <person name="Li L.F."/>
            <person name="Wei W."/>
            <person name="Gao Y.C."/>
            <person name="Liu J.Z."/>
            <person name="Shao H.Z."/>
            <person name="Wang X."/>
            <person name="Wang C.C."/>
            <person name="Yang T.C."/>
            <person name="Huo Q.B."/>
            <person name="Li W."/>
            <person name="Chen H.Y."/>
            <person name="Chen S.E."/>
            <person name="Zhou L.G."/>
            <person name="Ni X.B."/>
            <person name="Tian J.H."/>
            <person name="Sheng Y."/>
            <person name="Liu T."/>
            <person name="Pan Y.S."/>
            <person name="Xia L.Y."/>
            <person name="Li J."/>
            <person name="Zhao F."/>
            <person name="Cao W.C."/>
        </authorList>
    </citation>
    <scope>NUCLEOTIDE SEQUENCE</scope>
    <source>
        <strain evidence="2">Rmic-2018</strain>
    </source>
</reference>
<feature type="transmembrane region" description="Helical" evidence="1">
    <location>
        <begin position="108"/>
        <end position="133"/>
    </location>
</feature>
<organism evidence="2 3">
    <name type="scientific">Rhipicephalus microplus</name>
    <name type="common">Cattle tick</name>
    <name type="synonym">Boophilus microplus</name>
    <dbReference type="NCBI Taxonomy" id="6941"/>
    <lineage>
        <taxon>Eukaryota</taxon>
        <taxon>Metazoa</taxon>
        <taxon>Ecdysozoa</taxon>
        <taxon>Arthropoda</taxon>
        <taxon>Chelicerata</taxon>
        <taxon>Arachnida</taxon>
        <taxon>Acari</taxon>
        <taxon>Parasitiformes</taxon>
        <taxon>Ixodida</taxon>
        <taxon>Ixodoidea</taxon>
        <taxon>Ixodidae</taxon>
        <taxon>Rhipicephalinae</taxon>
        <taxon>Rhipicephalus</taxon>
        <taxon>Boophilus</taxon>
    </lineage>
</organism>
<protein>
    <submittedName>
        <fullName evidence="2">Uncharacterized protein</fullName>
    </submittedName>
</protein>
<gene>
    <name evidence="2" type="ORF">HPB51_010680</name>
</gene>
<keyword evidence="1" id="KW-0812">Transmembrane</keyword>
<keyword evidence="1" id="KW-1133">Transmembrane helix</keyword>
<evidence type="ECO:0000256" key="1">
    <source>
        <dbReference type="SAM" id="Phobius"/>
    </source>
</evidence>
<reference evidence="2" key="2">
    <citation type="submission" date="2021-09" db="EMBL/GenBank/DDBJ databases">
        <authorList>
            <person name="Jia N."/>
            <person name="Wang J."/>
            <person name="Shi W."/>
            <person name="Du L."/>
            <person name="Sun Y."/>
            <person name="Zhan W."/>
            <person name="Jiang J."/>
            <person name="Wang Q."/>
            <person name="Zhang B."/>
            <person name="Ji P."/>
            <person name="Sakyi L.B."/>
            <person name="Cui X."/>
            <person name="Yuan T."/>
            <person name="Jiang B."/>
            <person name="Yang W."/>
            <person name="Lam T.T.-Y."/>
            <person name="Chang Q."/>
            <person name="Ding S."/>
            <person name="Wang X."/>
            <person name="Zhu J."/>
            <person name="Ruan X."/>
            <person name="Zhao L."/>
            <person name="Wei J."/>
            <person name="Que T."/>
            <person name="Du C."/>
            <person name="Cheng J."/>
            <person name="Dai P."/>
            <person name="Han X."/>
            <person name="Huang E."/>
            <person name="Gao Y."/>
            <person name="Liu J."/>
            <person name="Shao H."/>
            <person name="Ye R."/>
            <person name="Li L."/>
            <person name="Wei W."/>
            <person name="Wang X."/>
            <person name="Wang C."/>
            <person name="Huo Q."/>
            <person name="Li W."/>
            <person name="Guo W."/>
            <person name="Chen H."/>
            <person name="Chen S."/>
            <person name="Zhou L."/>
            <person name="Zhou L."/>
            <person name="Ni X."/>
            <person name="Tian J."/>
            <person name="Zhou Y."/>
            <person name="Sheng Y."/>
            <person name="Liu T."/>
            <person name="Pan Y."/>
            <person name="Xia L."/>
            <person name="Li J."/>
            <person name="Zhao F."/>
            <person name="Cao W."/>
        </authorList>
    </citation>
    <scope>NUCLEOTIDE SEQUENCE</scope>
    <source>
        <strain evidence="2">Rmic-2018</strain>
        <tissue evidence="2">Larvae</tissue>
    </source>
</reference>
<dbReference type="AlphaFoldDB" id="A0A9J6DU24"/>